<dbReference type="PANTHER" id="PTHR35008">
    <property type="entry name" value="BLL4482 PROTEIN-RELATED"/>
    <property type="match status" value="1"/>
</dbReference>
<dbReference type="InterPro" id="IPR036909">
    <property type="entry name" value="Cyt_c-like_dom_sf"/>
</dbReference>
<evidence type="ECO:0000256" key="6">
    <source>
        <dbReference type="ARBA" id="ARBA00022737"/>
    </source>
</evidence>
<proteinExistence type="predicted"/>
<feature type="domain" description="Cytochrome c" evidence="10">
    <location>
        <begin position="44"/>
        <end position="147"/>
    </location>
</feature>
<keyword evidence="8" id="KW-0472">Membrane</keyword>
<protein>
    <submittedName>
        <fullName evidence="11">Cytochrome c</fullName>
    </submittedName>
</protein>
<keyword evidence="12" id="KW-1185">Reference proteome</keyword>
<dbReference type="SUPFAM" id="SSF46626">
    <property type="entry name" value="Cytochrome c"/>
    <property type="match status" value="3"/>
</dbReference>
<gene>
    <name evidence="11" type="ORF">R0137_10310</name>
</gene>
<sequence length="428" mass="47119">MRFRRTLTLLLLVVPVVGLVLLVLPSARDSGSGALADGTLNTSELVKRGEYLALAGNCASCHTTSDGQYMAGGLPFETPFGTIYSTNITPDVDTGIGNWSDWDFLNSMRHGIRANGEHLYPVFPYTAFTKVSNDDAAALYAYLQSIPAVDRTNTENDLSFPYNIRPLMAVWKQLFFSPGAFETSDDQSEAWNRGAYLVEALAHCSACHTPRNLLGAEKDNAHMAGGEYWDKVAPNVHKPWSAPNLTSSSRGLGAWSKGDLHAYLKTARNDFLESFGPMNEVILHSTRHLSDRDVESMAVYLKSLPAIESSPVTEPDSVVLGRGRTIYNLHCGTCHLPTGNGDPEMAPKLNRGSLVVQAENPASMINVILYGPEAPQANLPPRWREPMEEFQYILDDDEIAAVATFIRHSWENNSNTVSGDQVARQRWE</sequence>
<keyword evidence="7 9" id="KW-0408">Iron</keyword>
<feature type="domain" description="Cytochrome c" evidence="10">
    <location>
        <begin position="189"/>
        <end position="305"/>
    </location>
</feature>
<keyword evidence="3 9" id="KW-0349">Heme</keyword>
<dbReference type="PROSITE" id="PS51007">
    <property type="entry name" value="CYTC"/>
    <property type="match status" value="3"/>
</dbReference>
<evidence type="ECO:0000256" key="9">
    <source>
        <dbReference type="PROSITE-ProRule" id="PRU00433"/>
    </source>
</evidence>
<dbReference type="PIRSF" id="PIRSF000018">
    <property type="entry name" value="Mb_ADH_cyt_c"/>
    <property type="match status" value="1"/>
</dbReference>
<name>A0ABZ0I912_9GAMM</name>
<dbReference type="Proteomes" id="UP001626549">
    <property type="component" value="Chromosome"/>
</dbReference>
<evidence type="ECO:0000256" key="4">
    <source>
        <dbReference type="ARBA" id="ARBA00022723"/>
    </source>
</evidence>
<dbReference type="InterPro" id="IPR051459">
    <property type="entry name" value="Cytochrome_c-type_DH"/>
</dbReference>
<accession>A0ABZ0I912</accession>
<evidence type="ECO:0000256" key="1">
    <source>
        <dbReference type="ARBA" id="ARBA00004236"/>
    </source>
</evidence>
<dbReference type="RefSeq" id="WP_407326349.1">
    <property type="nucleotide sequence ID" value="NZ_CP136865.1"/>
</dbReference>
<keyword evidence="5" id="KW-0732">Signal</keyword>
<organism evidence="11 12">
    <name type="scientific">Congregibacter brevis</name>
    <dbReference type="NCBI Taxonomy" id="3081201"/>
    <lineage>
        <taxon>Bacteria</taxon>
        <taxon>Pseudomonadati</taxon>
        <taxon>Pseudomonadota</taxon>
        <taxon>Gammaproteobacteria</taxon>
        <taxon>Cellvibrionales</taxon>
        <taxon>Halieaceae</taxon>
        <taxon>Congregibacter</taxon>
    </lineage>
</organism>
<keyword evidence="2" id="KW-1003">Cell membrane</keyword>
<comment type="subcellular location">
    <subcellularLocation>
        <location evidence="1">Cell membrane</location>
    </subcellularLocation>
</comment>
<dbReference type="Pfam" id="PF00034">
    <property type="entry name" value="Cytochrom_C"/>
    <property type="match status" value="2"/>
</dbReference>
<evidence type="ECO:0000259" key="10">
    <source>
        <dbReference type="PROSITE" id="PS51007"/>
    </source>
</evidence>
<reference evidence="11 12" key="1">
    <citation type="submission" date="2023-10" db="EMBL/GenBank/DDBJ databases">
        <title>Two novel species belonging to the OM43/NOR5 clade.</title>
        <authorList>
            <person name="Park M."/>
        </authorList>
    </citation>
    <scope>NUCLEOTIDE SEQUENCE [LARGE SCALE GENOMIC DNA]</scope>
    <source>
        <strain evidence="11 12">IMCC45268</strain>
    </source>
</reference>
<evidence type="ECO:0000256" key="5">
    <source>
        <dbReference type="ARBA" id="ARBA00022729"/>
    </source>
</evidence>
<evidence type="ECO:0000256" key="7">
    <source>
        <dbReference type="ARBA" id="ARBA00023004"/>
    </source>
</evidence>
<keyword evidence="4 9" id="KW-0479">Metal-binding</keyword>
<evidence type="ECO:0000313" key="12">
    <source>
        <dbReference type="Proteomes" id="UP001626549"/>
    </source>
</evidence>
<keyword evidence="6" id="KW-0677">Repeat</keyword>
<dbReference type="Gene3D" id="1.10.760.10">
    <property type="entry name" value="Cytochrome c-like domain"/>
    <property type="match status" value="3"/>
</dbReference>
<evidence type="ECO:0000256" key="3">
    <source>
        <dbReference type="ARBA" id="ARBA00022617"/>
    </source>
</evidence>
<dbReference type="EMBL" id="CP136865">
    <property type="protein sequence ID" value="WOJ95645.1"/>
    <property type="molecule type" value="Genomic_DNA"/>
</dbReference>
<dbReference type="InterPro" id="IPR014353">
    <property type="entry name" value="Membr-bd_ADH_cyt_c"/>
</dbReference>
<dbReference type="PANTHER" id="PTHR35008:SF8">
    <property type="entry name" value="ALCOHOL DEHYDROGENASE CYTOCHROME C SUBUNIT"/>
    <property type="match status" value="1"/>
</dbReference>
<evidence type="ECO:0000256" key="2">
    <source>
        <dbReference type="ARBA" id="ARBA00022475"/>
    </source>
</evidence>
<evidence type="ECO:0000313" key="11">
    <source>
        <dbReference type="EMBL" id="WOJ95645.1"/>
    </source>
</evidence>
<evidence type="ECO:0000256" key="8">
    <source>
        <dbReference type="ARBA" id="ARBA00023136"/>
    </source>
</evidence>
<feature type="domain" description="Cytochrome c" evidence="10">
    <location>
        <begin position="318"/>
        <end position="410"/>
    </location>
</feature>
<dbReference type="InterPro" id="IPR009056">
    <property type="entry name" value="Cyt_c-like_dom"/>
</dbReference>